<evidence type="ECO:0000313" key="1">
    <source>
        <dbReference type="EMBL" id="KAJ6816143.1"/>
    </source>
</evidence>
<dbReference type="EMBL" id="JANAVB010028397">
    <property type="protein sequence ID" value="KAJ6816143.1"/>
    <property type="molecule type" value="Genomic_DNA"/>
</dbReference>
<name>A0AAX6FIQ5_IRIPA</name>
<keyword evidence="2" id="KW-1185">Reference proteome</keyword>
<sequence length="37" mass="4050">MPTTFLVLLALSANNSVIEESSGLIFILMLYCSVLFV</sequence>
<dbReference type="AlphaFoldDB" id="A0AAX6FIQ5"/>
<organism evidence="1 2">
    <name type="scientific">Iris pallida</name>
    <name type="common">Sweet iris</name>
    <dbReference type="NCBI Taxonomy" id="29817"/>
    <lineage>
        <taxon>Eukaryota</taxon>
        <taxon>Viridiplantae</taxon>
        <taxon>Streptophyta</taxon>
        <taxon>Embryophyta</taxon>
        <taxon>Tracheophyta</taxon>
        <taxon>Spermatophyta</taxon>
        <taxon>Magnoliopsida</taxon>
        <taxon>Liliopsida</taxon>
        <taxon>Asparagales</taxon>
        <taxon>Iridaceae</taxon>
        <taxon>Iridoideae</taxon>
        <taxon>Irideae</taxon>
        <taxon>Iris</taxon>
    </lineage>
</organism>
<comment type="caution">
    <text evidence="1">The sequence shown here is derived from an EMBL/GenBank/DDBJ whole genome shotgun (WGS) entry which is preliminary data.</text>
</comment>
<reference evidence="1" key="2">
    <citation type="submission" date="2023-04" db="EMBL/GenBank/DDBJ databases">
        <authorList>
            <person name="Bruccoleri R.E."/>
            <person name="Oakeley E.J."/>
            <person name="Faust A.-M."/>
            <person name="Dessus-Babus S."/>
            <person name="Altorfer M."/>
            <person name="Burckhardt D."/>
            <person name="Oertli M."/>
            <person name="Naumann U."/>
            <person name="Petersen F."/>
            <person name="Wong J."/>
        </authorList>
    </citation>
    <scope>NUCLEOTIDE SEQUENCE</scope>
    <source>
        <strain evidence="1">GSM-AAB239-AS_SAM_17_03QT</strain>
        <tissue evidence="1">Leaf</tissue>
    </source>
</reference>
<reference evidence="1" key="1">
    <citation type="journal article" date="2023" name="GigaByte">
        <title>Genome assembly of the bearded iris, Iris pallida Lam.</title>
        <authorList>
            <person name="Bruccoleri R.E."/>
            <person name="Oakeley E.J."/>
            <person name="Faust A.M.E."/>
            <person name="Altorfer M."/>
            <person name="Dessus-Babus S."/>
            <person name="Burckhardt D."/>
            <person name="Oertli M."/>
            <person name="Naumann U."/>
            <person name="Petersen F."/>
            <person name="Wong J."/>
        </authorList>
    </citation>
    <scope>NUCLEOTIDE SEQUENCE</scope>
    <source>
        <strain evidence="1">GSM-AAB239-AS_SAM_17_03QT</strain>
    </source>
</reference>
<proteinExistence type="predicted"/>
<accession>A0AAX6FIQ5</accession>
<protein>
    <recommendedName>
        <fullName evidence="3">NADH dehydrogenase subunit 4L</fullName>
    </recommendedName>
</protein>
<evidence type="ECO:0008006" key="3">
    <source>
        <dbReference type="Google" id="ProtNLM"/>
    </source>
</evidence>
<evidence type="ECO:0000313" key="2">
    <source>
        <dbReference type="Proteomes" id="UP001140949"/>
    </source>
</evidence>
<gene>
    <name evidence="1" type="ORF">M6B38_417365</name>
</gene>
<dbReference type="Proteomes" id="UP001140949">
    <property type="component" value="Unassembled WGS sequence"/>
</dbReference>